<accession>A0A6A6SM67</accession>
<evidence type="ECO:0000313" key="3">
    <source>
        <dbReference type="Proteomes" id="UP000799324"/>
    </source>
</evidence>
<proteinExistence type="predicted"/>
<evidence type="ECO:0000313" key="2">
    <source>
        <dbReference type="EMBL" id="KAF2648926.1"/>
    </source>
</evidence>
<evidence type="ECO:0000256" key="1">
    <source>
        <dbReference type="SAM" id="MobiDB-lite"/>
    </source>
</evidence>
<protein>
    <submittedName>
        <fullName evidence="2">Uncharacterized protein</fullName>
    </submittedName>
</protein>
<gene>
    <name evidence="2" type="ORF">K491DRAFT_222868</name>
</gene>
<keyword evidence="3" id="KW-1185">Reference proteome</keyword>
<sequence length="202" mass="22925">MFEGFAISDLSASCTLVVRTWSGLLCERYIVLWAHVYKLELVIQELRCFETPRHRQCFNPGSTRHDPLPRQGTDSFSVPSNAGPGAGRTELISCFRHFRSSQLKRALPRRSKPQSWFRCQPTLQTHSLTNTVISLILEQRPRHSCTSSSQSQKLEVNVLKTAGWFVFASGVRFPILPGLQGQQGKTILFYLYALSIRPTEMP</sequence>
<dbReference type="AlphaFoldDB" id="A0A6A6SM67"/>
<organism evidence="2 3">
    <name type="scientific">Lophiostoma macrostomum CBS 122681</name>
    <dbReference type="NCBI Taxonomy" id="1314788"/>
    <lineage>
        <taxon>Eukaryota</taxon>
        <taxon>Fungi</taxon>
        <taxon>Dikarya</taxon>
        <taxon>Ascomycota</taxon>
        <taxon>Pezizomycotina</taxon>
        <taxon>Dothideomycetes</taxon>
        <taxon>Pleosporomycetidae</taxon>
        <taxon>Pleosporales</taxon>
        <taxon>Lophiostomataceae</taxon>
        <taxon>Lophiostoma</taxon>
    </lineage>
</organism>
<name>A0A6A6SM67_9PLEO</name>
<dbReference type="Proteomes" id="UP000799324">
    <property type="component" value="Unassembled WGS sequence"/>
</dbReference>
<feature type="region of interest" description="Disordered" evidence="1">
    <location>
        <begin position="59"/>
        <end position="84"/>
    </location>
</feature>
<reference evidence="2" key="1">
    <citation type="journal article" date="2020" name="Stud. Mycol.">
        <title>101 Dothideomycetes genomes: a test case for predicting lifestyles and emergence of pathogens.</title>
        <authorList>
            <person name="Haridas S."/>
            <person name="Albert R."/>
            <person name="Binder M."/>
            <person name="Bloem J."/>
            <person name="Labutti K."/>
            <person name="Salamov A."/>
            <person name="Andreopoulos B."/>
            <person name="Baker S."/>
            <person name="Barry K."/>
            <person name="Bills G."/>
            <person name="Bluhm B."/>
            <person name="Cannon C."/>
            <person name="Castanera R."/>
            <person name="Culley D."/>
            <person name="Daum C."/>
            <person name="Ezra D."/>
            <person name="Gonzalez J."/>
            <person name="Henrissat B."/>
            <person name="Kuo A."/>
            <person name="Liang C."/>
            <person name="Lipzen A."/>
            <person name="Lutzoni F."/>
            <person name="Magnuson J."/>
            <person name="Mondo S."/>
            <person name="Nolan M."/>
            <person name="Ohm R."/>
            <person name="Pangilinan J."/>
            <person name="Park H.-J."/>
            <person name="Ramirez L."/>
            <person name="Alfaro M."/>
            <person name="Sun H."/>
            <person name="Tritt A."/>
            <person name="Yoshinaga Y."/>
            <person name="Zwiers L.-H."/>
            <person name="Turgeon B."/>
            <person name="Goodwin S."/>
            <person name="Spatafora J."/>
            <person name="Crous P."/>
            <person name="Grigoriev I."/>
        </authorList>
    </citation>
    <scope>NUCLEOTIDE SEQUENCE</scope>
    <source>
        <strain evidence="2">CBS 122681</strain>
    </source>
</reference>
<dbReference type="EMBL" id="MU004515">
    <property type="protein sequence ID" value="KAF2648926.1"/>
    <property type="molecule type" value="Genomic_DNA"/>
</dbReference>